<evidence type="ECO:0000313" key="3">
    <source>
        <dbReference type="EnsemblMetazoa" id="ISCW018500-PA"/>
    </source>
</evidence>
<evidence type="ECO:0000256" key="1">
    <source>
        <dbReference type="SAM" id="MobiDB-lite"/>
    </source>
</evidence>
<evidence type="ECO:0000313" key="2">
    <source>
        <dbReference type="EMBL" id="EEC07975.1"/>
    </source>
</evidence>
<feature type="region of interest" description="Disordered" evidence="1">
    <location>
        <begin position="1"/>
        <end position="33"/>
    </location>
</feature>
<protein>
    <submittedName>
        <fullName evidence="2 3">Uncharacterized protein</fullName>
    </submittedName>
</protein>
<dbReference type="HOGENOM" id="CLU_1526872_0_0_1"/>
<proteinExistence type="predicted"/>
<dbReference type="Proteomes" id="UP000001555">
    <property type="component" value="Unassembled WGS sequence"/>
</dbReference>
<evidence type="ECO:0000313" key="4">
    <source>
        <dbReference type="Proteomes" id="UP000001555"/>
    </source>
</evidence>
<dbReference type="EnsemblMetazoa" id="ISCW018500-RA">
    <property type="protein sequence ID" value="ISCW018500-PA"/>
    <property type="gene ID" value="ISCW018500"/>
</dbReference>
<feature type="compositionally biased region" description="Polar residues" evidence="1">
    <location>
        <begin position="18"/>
        <end position="31"/>
    </location>
</feature>
<dbReference type="EMBL" id="ABJB010842013">
    <property type="status" value="NOT_ANNOTATED_CDS"/>
    <property type="molecule type" value="Genomic_DNA"/>
</dbReference>
<dbReference type="VEuPathDB" id="VectorBase:ISCI018500"/>
<accession>B7PN03</accession>
<organism>
    <name type="scientific">Ixodes scapularis</name>
    <name type="common">Black-legged tick</name>
    <name type="synonym">Deer tick</name>
    <dbReference type="NCBI Taxonomy" id="6945"/>
    <lineage>
        <taxon>Eukaryota</taxon>
        <taxon>Metazoa</taxon>
        <taxon>Ecdysozoa</taxon>
        <taxon>Arthropoda</taxon>
        <taxon>Chelicerata</taxon>
        <taxon>Arachnida</taxon>
        <taxon>Acari</taxon>
        <taxon>Parasitiformes</taxon>
        <taxon>Ixodida</taxon>
        <taxon>Ixodoidea</taxon>
        <taxon>Ixodidae</taxon>
        <taxon>Ixodinae</taxon>
        <taxon>Ixodes</taxon>
    </lineage>
</organism>
<dbReference type="PaxDb" id="6945-B7PN03"/>
<name>B7PN03_IXOSC</name>
<feature type="compositionally biased region" description="Polar residues" evidence="1">
    <location>
        <begin position="1"/>
        <end position="11"/>
    </location>
</feature>
<gene>
    <name evidence="2" type="ORF">IscW_ISCW018500</name>
</gene>
<dbReference type="EMBL" id="DS749722">
    <property type="protein sequence ID" value="EEC07975.1"/>
    <property type="molecule type" value="Genomic_DNA"/>
</dbReference>
<reference evidence="2 4" key="1">
    <citation type="submission" date="2008-03" db="EMBL/GenBank/DDBJ databases">
        <title>Annotation of Ixodes scapularis.</title>
        <authorList>
            <consortium name="Ixodes scapularis Genome Project Consortium"/>
            <person name="Caler E."/>
            <person name="Hannick L.I."/>
            <person name="Bidwell S."/>
            <person name="Joardar V."/>
            <person name="Thiagarajan M."/>
            <person name="Amedeo P."/>
            <person name="Galinsky K.J."/>
            <person name="Schobel S."/>
            <person name="Inman J."/>
            <person name="Hostetler J."/>
            <person name="Miller J."/>
            <person name="Hammond M."/>
            <person name="Megy K."/>
            <person name="Lawson D."/>
            <person name="Kodira C."/>
            <person name="Sutton G."/>
            <person name="Meyer J."/>
            <person name="Hill C.A."/>
            <person name="Birren B."/>
            <person name="Nene V."/>
            <person name="Collins F."/>
            <person name="Alarcon-Chaidez F."/>
            <person name="Wikel S."/>
            <person name="Strausberg R."/>
        </authorList>
    </citation>
    <scope>NUCLEOTIDE SEQUENCE [LARGE SCALE GENOMIC DNA]</scope>
    <source>
        <strain evidence="4">Wikel</strain>
        <strain evidence="2">Wikel colony</strain>
    </source>
</reference>
<reference evidence="3" key="2">
    <citation type="submission" date="2020-05" db="UniProtKB">
        <authorList>
            <consortium name="EnsemblMetazoa"/>
        </authorList>
    </citation>
    <scope>IDENTIFICATION</scope>
    <source>
        <strain evidence="3">wikel</strain>
    </source>
</reference>
<dbReference type="InParanoid" id="B7PN03"/>
<sequence length="176" mass="19821">MFRKTPSSQQKMPVRAVQSRTGETSAQTHMTSHVAHGAKRVSPFARCHQTPINFHFSPSYPHLAFARRHAEQRVVVRSNLFCPRMQVRVLHPRLSSPGLSTKRLTARVTVEKLSRSQGHRRSHTTVAAYFAEGFTWSLLKAPGSTKVALRHRERGTEVSFKKGLLTRKTVVAVVCV</sequence>
<keyword evidence="4" id="KW-1185">Reference proteome</keyword>
<dbReference type="VEuPathDB" id="VectorBase:ISCW018500"/>
<dbReference type="AlphaFoldDB" id="B7PN03"/>